<organism evidence="1">
    <name type="scientific">Noccaea caerulescens</name>
    <name type="common">Alpine penny-cress</name>
    <name type="synonym">Thlaspi caerulescens</name>
    <dbReference type="NCBI Taxonomy" id="107243"/>
    <lineage>
        <taxon>Eukaryota</taxon>
        <taxon>Viridiplantae</taxon>
        <taxon>Streptophyta</taxon>
        <taxon>Embryophyta</taxon>
        <taxon>Tracheophyta</taxon>
        <taxon>Spermatophyta</taxon>
        <taxon>Magnoliopsida</taxon>
        <taxon>eudicotyledons</taxon>
        <taxon>Gunneridae</taxon>
        <taxon>Pentapetalae</taxon>
        <taxon>rosids</taxon>
        <taxon>malvids</taxon>
        <taxon>Brassicales</taxon>
        <taxon>Brassicaceae</taxon>
        <taxon>Coluteocarpeae</taxon>
        <taxon>Noccaea</taxon>
    </lineage>
</organism>
<reference evidence="1" key="1">
    <citation type="submission" date="2016-07" db="EMBL/GenBank/DDBJ databases">
        <title>De novo transcriptome assembly of four accessions of the metal hyperaccumulator plant Noccaea caerulescens.</title>
        <authorList>
            <person name="Blande D."/>
            <person name="Halimaa P."/>
            <person name="Tervahauta A.I."/>
            <person name="Aarts M.G."/>
            <person name="Karenlampi S.O."/>
        </authorList>
    </citation>
    <scope>NUCLEOTIDE SEQUENCE</scope>
</reference>
<proteinExistence type="predicted"/>
<gene>
    <name evidence="1" type="ORF">MP_TR1234_c0_g1_i1_g.3112</name>
</gene>
<name>A0A1J3K641_NOCCA</name>
<dbReference type="EMBL" id="GEVM01005796">
    <property type="protein sequence ID" value="JAV00143.1"/>
    <property type="molecule type" value="Transcribed_RNA"/>
</dbReference>
<evidence type="ECO:0000313" key="1">
    <source>
        <dbReference type="EMBL" id="JAV00143.1"/>
    </source>
</evidence>
<dbReference type="AlphaFoldDB" id="A0A1J3K641"/>
<sequence length="143" mass="16138">MYLAVAKMRRFISESISNSAVSASSPTPLDKEHSAMEPVHSAWIGAMKSAANPADCEVAEASSQWTVRIAKIGKIAALESPLIIVVLSLSLKFLCEVQKFYERQRKKWFKRERNGLKENATRMGNIYGLCHLMYFQLLRSNDK</sequence>
<protein>
    <submittedName>
        <fullName evidence="1">Uncharacterized protein</fullName>
    </submittedName>
</protein>
<accession>A0A1J3K641</accession>